<feature type="binding site" evidence="13">
    <location>
        <position position="187"/>
    </location>
    <ligand>
        <name>FMN</name>
        <dbReference type="ChEBI" id="CHEBI:58210"/>
    </ligand>
</feature>
<dbReference type="InterPro" id="IPR005719">
    <property type="entry name" value="Dihydroorotate_DH_2"/>
</dbReference>
<feature type="binding site" evidence="13">
    <location>
        <position position="277"/>
    </location>
    <ligand>
        <name>FMN</name>
        <dbReference type="ChEBI" id="CHEBI:58210"/>
    </ligand>
</feature>
<dbReference type="Pfam" id="PF01180">
    <property type="entry name" value="DHO_dh"/>
    <property type="match status" value="1"/>
</dbReference>
<gene>
    <name evidence="13" type="primary">pyrD</name>
    <name evidence="15" type="ORF">CBE74_06340</name>
</gene>
<dbReference type="PANTHER" id="PTHR48109:SF4">
    <property type="entry name" value="DIHYDROOROTATE DEHYDROGENASE (QUINONE), MITOCHONDRIAL"/>
    <property type="match status" value="1"/>
</dbReference>
<feature type="binding site" evidence="13">
    <location>
        <position position="101"/>
    </location>
    <ligand>
        <name>FMN</name>
        <dbReference type="ChEBI" id="CHEBI:58210"/>
    </ligand>
</feature>
<feature type="binding site" evidence="13">
    <location>
        <position position="251"/>
    </location>
    <ligand>
        <name>FMN</name>
        <dbReference type="ChEBI" id="CHEBI:58210"/>
    </ligand>
</feature>
<evidence type="ECO:0000259" key="14">
    <source>
        <dbReference type="Pfam" id="PF01180"/>
    </source>
</evidence>
<keyword evidence="6 13" id="KW-1003">Cell membrane</keyword>
<feature type="binding site" evidence="13">
    <location>
        <position position="81"/>
    </location>
    <ligand>
        <name>substrate</name>
    </ligand>
</feature>
<keyword evidence="10 13" id="KW-0560">Oxidoreductase</keyword>
<evidence type="ECO:0000256" key="4">
    <source>
        <dbReference type="ARBA" id="ARBA00005359"/>
    </source>
</evidence>
<dbReference type="CDD" id="cd04738">
    <property type="entry name" value="DHOD_2_like"/>
    <property type="match status" value="1"/>
</dbReference>
<dbReference type="GO" id="GO:0005737">
    <property type="term" value="C:cytoplasm"/>
    <property type="evidence" value="ECO:0007669"/>
    <property type="project" value="InterPro"/>
</dbReference>
<evidence type="ECO:0000256" key="11">
    <source>
        <dbReference type="ARBA" id="ARBA00023136"/>
    </source>
</evidence>
<dbReference type="AlphaFoldDB" id="A0A7Y4LGF7"/>
<evidence type="ECO:0000313" key="15">
    <source>
        <dbReference type="EMBL" id="ARU46166.1"/>
    </source>
</evidence>
<dbReference type="HAMAP" id="MF_00225">
    <property type="entry name" value="DHO_dh_type2"/>
    <property type="match status" value="1"/>
</dbReference>
<dbReference type="UniPathway" id="UPA00070">
    <property type="reaction ID" value="UER00946"/>
</dbReference>
<evidence type="ECO:0000256" key="2">
    <source>
        <dbReference type="ARBA" id="ARBA00004202"/>
    </source>
</evidence>
<dbReference type="NCBIfam" id="NF003652">
    <property type="entry name" value="PRK05286.2-5"/>
    <property type="match status" value="1"/>
</dbReference>
<evidence type="ECO:0000256" key="5">
    <source>
        <dbReference type="ARBA" id="ARBA00011245"/>
    </source>
</evidence>
<comment type="catalytic activity">
    <reaction evidence="12 13">
        <text>(S)-dihydroorotate + a quinone = orotate + a quinol</text>
        <dbReference type="Rhea" id="RHEA:30187"/>
        <dbReference type="ChEBI" id="CHEBI:24646"/>
        <dbReference type="ChEBI" id="CHEBI:30839"/>
        <dbReference type="ChEBI" id="CHEBI:30864"/>
        <dbReference type="ChEBI" id="CHEBI:132124"/>
        <dbReference type="EC" id="1.3.5.2"/>
    </reaction>
</comment>
<dbReference type="NCBIfam" id="NF003645">
    <property type="entry name" value="PRK05286.1-2"/>
    <property type="match status" value="1"/>
</dbReference>
<reference evidence="15 16" key="3">
    <citation type="journal article" date="2020" name="Int. J. Syst. Evol. Microbiol.">
        <title>Corynebacterium silvaticum sp. nov., a unique group of NTTB corynebacteria in wild boar and roe deer.</title>
        <authorList>
            <person name="Dangel A."/>
            <person name="Berger A."/>
            <person name="Rau J."/>
            <person name="Eisenberg T."/>
            <person name="Kampfer P."/>
            <person name="Margos G."/>
            <person name="Contzen M."/>
            <person name="Busse H.J."/>
            <person name="Konrad R."/>
            <person name="Peters M."/>
            <person name="Sting R."/>
            <person name="Sing A."/>
        </authorList>
    </citation>
    <scope>NUCLEOTIDE SEQUENCE [LARGE SCALE GENOMIC DNA]</scope>
    <source>
        <strain evidence="15 16">PO100/5</strain>
    </source>
</reference>
<dbReference type="Gene3D" id="3.20.20.70">
    <property type="entry name" value="Aldolase class I"/>
    <property type="match status" value="1"/>
</dbReference>
<feature type="binding site" evidence="13">
    <location>
        <position position="223"/>
    </location>
    <ligand>
        <name>FMN</name>
        <dbReference type="ChEBI" id="CHEBI:58210"/>
    </ligand>
</feature>
<dbReference type="GO" id="GO:0106430">
    <property type="term" value="F:dihydroorotate dehydrogenase (quinone) activity"/>
    <property type="evidence" value="ECO:0007669"/>
    <property type="project" value="UniProtKB-EC"/>
</dbReference>
<evidence type="ECO:0000256" key="8">
    <source>
        <dbReference type="ARBA" id="ARBA00022643"/>
    </source>
</evidence>
<proteinExistence type="inferred from homology"/>
<feature type="binding site" evidence="13">
    <location>
        <position position="187"/>
    </location>
    <ligand>
        <name>substrate</name>
    </ligand>
</feature>
<comment type="subunit">
    <text evidence="5 13">Monomer.</text>
</comment>
<comment type="cofactor">
    <cofactor evidence="13">
        <name>FMN</name>
        <dbReference type="ChEBI" id="CHEBI:58210"/>
    </cofactor>
    <text evidence="13">Binds 1 FMN per subunit.</text>
</comment>
<protein>
    <recommendedName>
        <fullName evidence="13">Dihydroorotate dehydrogenase (quinone)</fullName>
        <ecNumber evidence="13">1.3.5.2</ecNumber>
    </recommendedName>
    <alternativeName>
        <fullName evidence="13">DHOdehase</fullName>
        <shortName evidence="13">DHOD</shortName>
        <shortName evidence="13">DHODase</shortName>
    </alternativeName>
    <alternativeName>
        <fullName evidence="13">Dihydroorotate oxidase</fullName>
    </alternativeName>
</protein>
<dbReference type="PROSITE" id="PS00912">
    <property type="entry name" value="DHODEHASE_2"/>
    <property type="match status" value="1"/>
</dbReference>
<dbReference type="FunFam" id="3.20.20.70:FF:000123">
    <property type="entry name" value="Dihydroorotate dehydrogenase (quinone)"/>
    <property type="match status" value="1"/>
</dbReference>
<comment type="function">
    <text evidence="1 13">Catalyzes the conversion of dihydroorotate to orotate with quinone as electron acceptor.</text>
</comment>
<comment type="similarity">
    <text evidence="4 13">Belongs to the dihydroorotate dehydrogenase family. Type 2 subfamily.</text>
</comment>
<dbReference type="GeneID" id="75007869"/>
<dbReference type="SUPFAM" id="SSF51395">
    <property type="entry name" value="FMN-linked oxidoreductases"/>
    <property type="match status" value="1"/>
</dbReference>
<evidence type="ECO:0000256" key="6">
    <source>
        <dbReference type="ARBA" id="ARBA00022475"/>
    </source>
</evidence>
<feature type="active site" description="Nucleophile" evidence="13">
    <location>
        <position position="190"/>
    </location>
</feature>
<keyword evidence="16" id="KW-1185">Reference proteome</keyword>
<keyword evidence="9 13" id="KW-0665">Pyrimidine biosynthesis</keyword>
<feature type="binding site" evidence="13">
    <location>
        <begin position="252"/>
        <end position="253"/>
    </location>
    <ligand>
        <name>substrate</name>
    </ligand>
</feature>
<reference evidence="15 16" key="2">
    <citation type="journal article" date="2020" name="Antonie Van Leeuwenhoek">
        <title>Phylogenomic characterisation of a novel corynebacterial species pathogenic to animals.</title>
        <authorList>
            <person name="Moller J."/>
            <person name="Musella L."/>
            <person name="Melnikov V."/>
            <person name="Geissdorfer W."/>
            <person name="Burkovski A."/>
            <person name="Sangal V."/>
        </authorList>
    </citation>
    <scope>NUCLEOTIDE SEQUENCE [LARGE SCALE GENOMIC DNA]</scope>
    <source>
        <strain evidence="15 16">PO100/5</strain>
    </source>
</reference>
<accession>A0A7Y4LGF7</accession>
<dbReference type="PANTHER" id="PTHR48109">
    <property type="entry name" value="DIHYDROOROTATE DEHYDROGENASE (QUINONE), MITOCHONDRIAL-RELATED"/>
    <property type="match status" value="1"/>
</dbReference>
<sequence>MSIPQHPLRTKMYNLALKGMFTMSPERIHGIISKGMNVLQVAGPINTALGKIVAVDDPILSQEVFGTVFPRPLGLAAGFDKDGDAPDAWAAVGFGYAELGTVTASPQPGNPTPRLFRLPADKAILNRMGFNNAGAAQVAGNLRRRTSDDVIGINIGKTKVVPADKAVDDYRRSAALLGDLADYLVVNVSSPNTPGLRDLQAVDSLRPILKAVQETTSTPVLVKIAPDLDADDIDAVADLAVELGLDGIVATNTTLTREGLVTPARAVEDMGAGGISGAPLAERSLEVLRQLYTRVGKDLVLIGVGGIATPQQAWERIAAGATLLQGYTGLIYGGPDWIRDIHLGIAAQLRAHGLNNIAEAVGSELPWTLD</sequence>
<evidence type="ECO:0000256" key="9">
    <source>
        <dbReference type="ARBA" id="ARBA00022975"/>
    </source>
</evidence>
<feature type="binding site" evidence="13">
    <location>
        <position position="154"/>
    </location>
    <ligand>
        <name>FMN</name>
        <dbReference type="ChEBI" id="CHEBI:58210"/>
    </ligand>
</feature>
<dbReference type="InterPro" id="IPR005720">
    <property type="entry name" value="Dihydroorotate_DH_cat"/>
</dbReference>
<feature type="domain" description="Dihydroorotate dehydrogenase catalytic" evidence="14">
    <location>
        <begin position="60"/>
        <end position="348"/>
    </location>
</feature>
<feature type="binding site" evidence="13">
    <location>
        <begin position="327"/>
        <end position="328"/>
    </location>
    <ligand>
        <name>FMN</name>
        <dbReference type="ChEBI" id="CHEBI:58210"/>
    </ligand>
</feature>
<dbReference type="EMBL" id="CP021417">
    <property type="protein sequence ID" value="ARU46166.1"/>
    <property type="molecule type" value="Genomic_DNA"/>
</dbReference>
<feature type="binding site" evidence="13">
    <location>
        <position position="192"/>
    </location>
    <ligand>
        <name>substrate</name>
    </ligand>
</feature>
<dbReference type="PROSITE" id="PS00911">
    <property type="entry name" value="DHODEHASE_1"/>
    <property type="match status" value="1"/>
</dbReference>
<dbReference type="RefSeq" id="WP_087453982.1">
    <property type="nucleotide sequence ID" value="NZ_CP021417.2"/>
</dbReference>
<dbReference type="InterPro" id="IPR050074">
    <property type="entry name" value="DHO_dehydrogenase"/>
</dbReference>
<evidence type="ECO:0000256" key="1">
    <source>
        <dbReference type="ARBA" id="ARBA00003125"/>
    </source>
</evidence>
<evidence type="ECO:0000256" key="3">
    <source>
        <dbReference type="ARBA" id="ARBA00005161"/>
    </source>
</evidence>
<dbReference type="InterPro" id="IPR001295">
    <property type="entry name" value="Dihydroorotate_DH_CS"/>
</dbReference>
<dbReference type="GO" id="GO:0005886">
    <property type="term" value="C:plasma membrane"/>
    <property type="evidence" value="ECO:0007669"/>
    <property type="project" value="UniProtKB-SubCell"/>
</dbReference>
<comment type="subcellular location">
    <subcellularLocation>
        <location evidence="2 13">Cell membrane</location>
        <topology evidence="2 13">Peripheral membrane protein</topology>
    </subcellularLocation>
</comment>
<dbReference type="NCBIfam" id="NF003648">
    <property type="entry name" value="PRK05286.2-1"/>
    <property type="match status" value="1"/>
</dbReference>
<keyword evidence="8 13" id="KW-0288">FMN</keyword>
<evidence type="ECO:0000313" key="16">
    <source>
        <dbReference type="Proteomes" id="UP000195652"/>
    </source>
</evidence>
<evidence type="ECO:0000256" key="10">
    <source>
        <dbReference type="ARBA" id="ARBA00023002"/>
    </source>
</evidence>
<dbReference type="GO" id="GO:0044205">
    <property type="term" value="P:'de novo' UMP biosynthetic process"/>
    <property type="evidence" value="ECO:0007669"/>
    <property type="project" value="UniProtKB-UniRule"/>
</dbReference>
<keyword evidence="7 13" id="KW-0285">Flavoprotein</keyword>
<evidence type="ECO:0000256" key="13">
    <source>
        <dbReference type="HAMAP-Rule" id="MF_00225"/>
    </source>
</evidence>
<dbReference type="Proteomes" id="UP000195652">
    <property type="component" value="Chromosome"/>
</dbReference>
<feature type="binding site" evidence="13">
    <location>
        <position position="306"/>
    </location>
    <ligand>
        <name>FMN</name>
        <dbReference type="ChEBI" id="CHEBI:58210"/>
    </ligand>
</feature>
<feature type="binding site" evidence="13">
    <location>
        <begin position="126"/>
        <end position="130"/>
    </location>
    <ligand>
        <name>substrate</name>
    </ligand>
</feature>
<keyword evidence="11 13" id="KW-0472">Membrane</keyword>
<dbReference type="EC" id="1.3.5.2" evidence="13"/>
<dbReference type="NCBIfam" id="TIGR01036">
    <property type="entry name" value="pyrD_sub2"/>
    <property type="match status" value="1"/>
</dbReference>
<dbReference type="InterPro" id="IPR013785">
    <property type="entry name" value="Aldolase_TIM"/>
</dbReference>
<evidence type="ECO:0000256" key="7">
    <source>
        <dbReference type="ARBA" id="ARBA00022630"/>
    </source>
</evidence>
<organism evidence="15 16">
    <name type="scientific">Corynebacterium silvaticum</name>
    <dbReference type="NCBI Taxonomy" id="2320431"/>
    <lineage>
        <taxon>Bacteria</taxon>
        <taxon>Bacillati</taxon>
        <taxon>Actinomycetota</taxon>
        <taxon>Actinomycetes</taxon>
        <taxon>Mycobacteriales</taxon>
        <taxon>Corynebacteriaceae</taxon>
        <taxon>Corynebacterium</taxon>
    </lineage>
</organism>
<dbReference type="KEGG" id="csil:CBE74_06340"/>
<evidence type="ECO:0000256" key="12">
    <source>
        <dbReference type="ARBA" id="ARBA00048639"/>
    </source>
</evidence>
<feature type="binding site" evidence="13">
    <location>
        <begin position="77"/>
        <end position="81"/>
    </location>
    <ligand>
        <name>FMN</name>
        <dbReference type="ChEBI" id="CHEBI:58210"/>
    </ligand>
</feature>
<reference evidence="15 16" key="4">
    <citation type="journal article" date="2020" name="PLoS ONE">
        <title>Taxonomic classification of strain PO100/5 shows a broader geographic distribution and genetic markers of the recently described Corynebacterium silvaticum.</title>
        <authorList>
            <person name="Viana M.V.C."/>
            <person name="Profeta R."/>
            <person name="da Silva A.L."/>
            <person name="Hurtado R."/>
            <person name="Cerqueira J.C."/>
            <person name="Ribeiro B.F.S."/>
            <person name="Almeida M.O."/>
            <person name="Morais-Rodrigues F."/>
            <person name="Soares S.C."/>
            <person name="Oliveira M."/>
            <person name="Tavares L."/>
            <person name="Figueiredo H."/>
            <person name="Wattam A.R."/>
            <person name="Barh D."/>
            <person name="Ghosh P."/>
            <person name="Silva A."/>
            <person name="Azevedo V."/>
        </authorList>
    </citation>
    <scope>NUCLEOTIDE SEQUENCE [LARGE SCALE GENOMIC DNA]</scope>
    <source>
        <strain evidence="15 16">PO100/5</strain>
    </source>
</reference>
<name>A0A7Y4LGF7_9CORY</name>
<comment type="pathway">
    <text evidence="3 13">Pyrimidine metabolism; UMP biosynthesis via de novo pathway; orotate from (S)-dihydroorotate (quinone route): step 1/1.</text>
</comment>
<reference evidence="15 16" key="1">
    <citation type="journal article" date="2014" name="BMC Vet. Res.">
        <title>First report of Corynebacterium pseudotuberculosis from caseous lymphadenitis lesions in Black Alentejano pig (Sus scrofa domesticus).</title>
        <authorList>
            <person name="Oliveira M."/>
            <person name="Barroco C."/>
            <person name="Mottola C."/>
            <person name="Santos R."/>
            <person name="Lemsaddek A."/>
            <person name="Tavares L."/>
            <person name="Semedo-Lemsaddek T."/>
        </authorList>
    </citation>
    <scope>NUCLEOTIDE SEQUENCE [LARGE SCALE GENOMIC DNA]</scope>
    <source>
        <strain evidence="15 16">PO100/5</strain>
    </source>
</reference>
<dbReference type="GO" id="GO:0006207">
    <property type="term" value="P:'de novo' pyrimidine nucleobase biosynthetic process"/>
    <property type="evidence" value="ECO:0007669"/>
    <property type="project" value="UniProtKB-UniRule"/>
</dbReference>